<reference evidence="6 7" key="1">
    <citation type="submission" date="2017-03" db="EMBL/GenBank/DDBJ databases">
        <authorList>
            <person name="Afonso C.L."/>
            <person name="Miller P.J."/>
            <person name="Scott M.A."/>
            <person name="Spackman E."/>
            <person name="Goraichik I."/>
            <person name="Dimitrov K.M."/>
            <person name="Suarez D.L."/>
            <person name="Swayne D.E."/>
        </authorList>
    </citation>
    <scope>NUCLEOTIDE SEQUENCE [LARGE SCALE GENOMIC DNA]</scope>
    <source>
        <strain evidence="6">SB41UT1</strain>
    </source>
</reference>
<keyword evidence="6" id="KW-0378">Hydrolase</keyword>
<dbReference type="GO" id="GO:0015833">
    <property type="term" value="P:peptide transport"/>
    <property type="evidence" value="ECO:0007669"/>
    <property type="project" value="InterPro"/>
</dbReference>
<dbReference type="Pfam" id="PF08352">
    <property type="entry name" value="oligo_HPY"/>
    <property type="match status" value="2"/>
</dbReference>
<dbReference type="EC" id="3.6.3.-" evidence="6"/>
<dbReference type="CDD" id="cd03257">
    <property type="entry name" value="ABC_NikE_OppD_transporters"/>
    <property type="match status" value="2"/>
</dbReference>
<keyword evidence="3" id="KW-0547">Nucleotide-binding</keyword>
<evidence type="ECO:0000313" key="6">
    <source>
        <dbReference type="EMBL" id="SMA44226.1"/>
    </source>
</evidence>
<evidence type="ECO:0000256" key="4">
    <source>
        <dbReference type="ARBA" id="ARBA00022840"/>
    </source>
</evidence>
<dbReference type="GO" id="GO:0005524">
    <property type="term" value="F:ATP binding"/>
    <property type="evidence" value="ECO:0007669"/>
    <property type="project" value="UniProtKB-KW"/>
</dbReference>
<evidence type="ECO:0000256" key="1">
    <source>
        <dbReference type="ARBA" id="ARBA00005417"/>
    </source>
</evidence>
<dbReference type="PROSITE" id="PS00211">
    <property type="entry name" value="ABC_TRANSPORTER_1"/>
    <property type="match status" value="2"/>
</dbReference>
<gene>
    <name evidence="6" type="primary">gsiA_2</name>
    <name evidence="6" type="ORF">EHSB41UT_01758</name>
</gene>
<dbReference type="GO" id="GO:0055085">
    <property type="term" value="P:transmembrane transport"/>
    <property type="evidence" value="ECO:0007669"/>
    <property type="project" value="UniProtKB-ARBA"/>
</dbReference>
<proteinExistence type="inferred from homology"/>
<evidence type="ECO:0000259" key="5">
    <source>
        <dbReference type="PROSITE" id="PS50893"/>
    </source>
</evidence>
<evidence type="ECO:0000256" key="3">
    <source>
        <dbReference type="ARBA" id="ARBA00022741"/>
    </source>
</evidence>
<dbReference type="InterPro" id="IPR003439">
    <property type="entry name" value="ABC_transporter-like_ATP-bd"/>
</dbReference>
<dbReference type="InterPro" id="IPR003593">
    <property type="entry name" value="AAA+_ATPase"/>
</dbReference>
<dbReference type="PROSITE" id="PS50893">
    <property type="entry name" value="ABC_TRANSPORTER_2"/>
    <property type="match status" value="2"/>
</dbReference>
<dbReference type="NCBIfam" id="NF007739">
    <property type="entry name" value="PRK10419.1"/>
    <property type="match status" value="2"/>
</dbReference>
<dbReference type="SMART" id="SM00382">
    <property type="entry name" value="AAA"/>
    <property type="match status" value="2"/>
</dbReference>
<dbReference type="NCBIfam" id="NF008453">
    <property type="entry name" value="PRK11308.1"/>
    <property type="match status" value="2"/>
</dbReference>
<dbReference type="InterPro" id="IPR017871">
    <property type="entry name" value="ABC_transporter-like_CS"/>
</dbReference>
<comment type="similarity">
    <text evidence="1">Belongs to the ABC transporter superfamily.</text>
</comment>
<dbReference type="Proteomes" id="UP000196573">
    <property type="component" value="Unassembled WGS sequence"/>
</dbReference>
<keyword evidence="7" id="KW-1185">Reference proteome</keyword>
<dbReference type="Gene3D" id="3.40.50.300">
    <property type="entry name" value="P-loop containing nucleotide triphosphate hydrolases"/>
    <property type="match status" value="2"/>
</dbReference>
<keyword evidence="2" id="KW-0813">Transport</keyword>
<organism evidence="6 7">
    <name type="scientific">Parendozoicomonas haliclonae</name>
    <dbReference type="NCBI Taxonomy" id="1960125"/>
    <lineage>
        <taxon>Bacteria</taxon>
        <taxon>Pseudomonadati</taxon>
        <taxon>Pseudomonadota</taxon>
        <taxon>Gammaproteobacteria</taxon>
        <taxon>Oceanospirillales</taxon>
        <taxon>Endozoicomonadaceae</taxon>
        <taxon>Parendozoicomonas</taxon>
    </lineage>
</organism>
<dbReference type="InterPro" id="IPR027417">
    <property type="entry name" value="P-loop_NTPase"/>
</dbReference>
<feature type="domain" description="ABC transporter" evidence="5">
    <location>
        <begin position="279"/>
        <end position="530"/>
    </location>
</feature>
<dbReference type="FunFam" id="3.40.50.300:FF:000016">
    <property type="entry name" value="Oligopeptide ABC transporter ATP-binding component"/>
    <property type="match status" value="2"/>
</dbReference>
<sequence>MSQNMNNQTALTVSGLEVVLHDKPDTKILDNINFELRKGEVFALVGESGSGKSMTSMSIMRLLPDALKITKGKVMLGETNLFRLPEMEMSTIRGSKVAMIFQDALTSLNPVQKISDQIAETLKIHTDLKGQALRDRTRSLLEEVGIPEADKRMDWYPHQMSGGQQQRVMIAMALACEPDVLLADEPTTALDVTIQKQVLELIKSLTISHNLAVLLITHDMGVVRQTAHRVGVMYKGEIIEENDCDAFFKNPQEEYSRRLINSLPDTTEFRDLSTEDNVLEVKDLQVHFPVRKGILQRIQGYTKAVDGISFTIRKGETLALVGESGCGKSTTGRALLNLIEPTGGEVSFHGDRIDGLSRKDMLPLRRKIQVIFQNPYSSMNPRMTVGDIIEEGMERLRPDMSAEQREQKIIELLTRVHLEPDHRFRYPHEFSGGQRQRIAIARALAVEPELIICDEPTSALDVSVRADVMDLLLELQRDLQVSYLFITHDLSIIPHLAHQVAVMNGGKIVEYGNTEDVLNNPQNEYTRTLLAAVPKVDGSSETAGEAQLATA</sequence>
<accession>A0A1X7AIS3</accession>
<name>A0A1X7AIS3_9GAMM</name>
<dbReference type="Pfam" id="PF00005">
    <property type="entry name" value="ABC_tran"/>
    <property type="match status" value="2"/>
</dbReference>
<evidence type="ECO:0000256" key="2">
    <source>
        <dbReference type="ARBA" id="ARBA00022448"/>
    </source>
</evidence>
<dbReference type="GO" id="GO:0016887">
    <property type="term" value="F:ATP hydrolysis activity"/>
    <property type="evidence" value="ECO:0007669"/>
    <property type="project" value="InterPro"/>
</dbReference>
<dbReference type="SUPFAM" id="SSF52540">
    <property type="entry name" value="P-loop containing nucleoside triphosphate hydrolases"/>
    <property type="match status" value="2"/>
</dbReference>
<dbReference type="PANTHER" id="PTHR43776:SF7">
    <property type="entry name" value="D,D-DIPEPTIDE TRANSPORT ATP-BINDING PROTEIN DDPF-RELATED"/>
    <property type="match status" value="1"/>
</dbReference>
<feature type="domain" description="ABC transporter" evidence="5">
    <location>
        <begin position="13"/>
        <end position="260"/>
    </location>
</feature>
<dbReference type="PANTHER" id="PTHR43776">
    <property type="entry name" value="TRANSPORT ATP-BINDING PROTEIN"/>
    <property type="match status" value="1"/>
</dbReference>
<dbReference type="EMBL" id="FWPT01000003">
    <property type="protein sequence ID" value="SMA44226.1"/>
    <property type="molecule type" value="Genomic_DNA"/>
</dbReference>
<dbReference type="AlphaFoldDB" id="A0A1X7AIS3"/>
<evidence type="ECO:0000313" key="7">
    <source>
        <dbReference type="Proteomes" id="UP000196573"/>
    </source>
</evidence>
<dbReference type="InterPro" id="IPR050319">
    <property type="entry name" value="ABC_transp_ATP-bind"/>
</dbReference>
<protein>
    <submittedName>
        <fullName evidence="6">Glutathione import ATP-binding protein GsiA</fullName>
        <ecNumber evidence="6">3.6.3.-</ecNumber>
    </submittedName>
</protein>
<keyword evidence="4 6" id="KW-0067">ATP-binding</keyword>
<dbReference type="InterPro" id="IPR013563">
    <property type="entry name" value="Oligopep_ABC_C"/>
</dbReference>